<reference evidence="1 2" key="1">
    <citation type="submission" date="2024-11" db="EMBL/GenBank/DDBJ databases">
        <title>Chromosome-level genome assembly of Eucalyptus globulus Labill. provides insights into its genome evolution.</title>
        <authorList>
            <person name="Li X."/>
        </authorList>
    </citation>
    <scope>NUCLEOTIDE SEQUENCE [LARGE SCALE GENOMIC DNA]</scope>
    <source>
        <strain evidence="1">CL2024</strain>
        <tissue evidence="1">Fresh tender leaves</tissue>
    </source>
</reference>
<protein>
    <submittedName>
        <fullName evidence="1">Uncharacterized protein</fullName>
    </submittedName>
</protein>
<keyword evidence="2" id="KW-1185">Reference proteome</keyword>
<organism evidence="1 2">
    <name type="scientific">Eucalyptus globulus</name>
    <name type="common">Tasmanian blue gum</name>
    <dbReference type="NCBI Taxonomy" id="34317"/>
    <lineage>
        <taxon>Eukaryota</taxon>
        <taxon>Viridiplantae</taxon>
        <taxon>Streptophyta</taxon>
        <taxon>Embryophyta</taxon>
        <taxon>Tracheophyta</taxon>
        <taxon>Spermatophyta</taxon>
        <taxon>Magnoliopsida</taxon>
        <taxon>eudicotyledons</taxon>
        <taxon>Gunneridae</taxon>
        <taxon>Pentapetalae</taxon>
        <taxon>rosids</taxon>
        <taxon>malvids</taxon>
        <taxon>Myrtales</taxon>
        <taxon>Myrtaceae</taxon>
        <taxon>Myrtoideae</taxon>
        <taxon>Eucalypteae</taxon>
        <taxon>Eucalyptus</taxon>
    </lineage>
</organism>
<dbReference type="Proteomes" id="UP001634007">
    <property type="component" value="Unassembled WGS sequence"/>
</dbReference>
<comment type="caution">
    <text evidence="1">The sequence shown here is derived from an EMBL/GenBank/DDBJ whole genome shotgun (WGS) entry which is preliminary data.</text>
</comment>
<proteinExistence type="predicted"/>
<sequence length="109" mass="12410">MPHLMSSLPQGSIPFVLELGSQVHDNVFDITRASSRLDVGEEAGEVGVLDVRCRPNLESWRIVMGAQFALRQRGEEDSNPINRVVRAQETKMVREREGRCIGYKKRFRV</sequence>
<dbReference type="EMBL" id="JBJKBG010000006">
    <property type="protein sequence ID" value="KAL3734236.1"/>
    <property type="molecule type" value="Genomic_DNA"/>
</dbReference>
<name>A0ABD3K2B9_EUCGL</name>
<evidence type="ECO:0000313" key="2">
    <source>
        <dbReference type="Proteomes" id="UP001634007"/>
    </source>
</evidence>
<gene>
    <name evidence="1" type="ORF">ACJRO7_023565</name>
</gene>
<accession>A0ABD3K2B9</accession>
<dbReference type="AlphaFoldDB" id="A0ABD3K2B9"/>
<evidence type="ECO:0000313" key="1">
    <source>
        <dbReference type="EMBL" id="KAL3734236.1"/>
    </source>
</evidence>